<reference evidence="6 7" key="1">
    <citation type="submission" date="2017-02" db="EMBL/GenBank/DDBJ databases">
        <authorList>
            <person name="Peterson S.W."/>
        </authorList>
    </citation>
    <scope>NUCLEOTIDE SEQUENCE [LARGE SCALE GENOMIC DNA]</scope>
    <source>
        <strain evidence="6 7">DSM 18034</strain>
    </source>
</reference>
<feature type="active site" evidence="2">
    <location>
        <position position="666"/>
    </location>
</feature>
<feature type="region of interest" description="Disordered" evidence="4">
    <location>
        <begin position="808"/>
        <end position="832"/>
    </location>
</feature>
<dbReference type="EMBL" id="FUYA01000006">
    <property type="protein sequence ID" value="SKA75081.1"/>
    <property type="molecule type" value="Genomic_DNA"/>
</dbReference>
<dbReference type="InterPro" id="IPR008269">
    <property type="entry name" value="Lon_proteolytic"/>
</dbReference>
<sequence>MASKKVPASLKPEQLRWALDPKKLPFKTTDDLDPHTDIIGQKRGVEAFRFGMGMVKKGYNIFVTGAAGTGRLATVKKLLKELSGKDSPPDDLCYVNNFKRPESPHLLKFRAGEGKHFKKSVDKFLDALKRDIPQLFESQEYITRKNAIQEAHEKKVAEFYKSVEGKVKDSNLVVVNMQMGPVQRPDILPLVDGEPKRIIELEEMVSNGRFPQEELEKLKKDRVSLKAELDHIVQQVRSLQKEVTQKHEEVDHLMFMSLAKDLLKGMYEAYTEKEIVEYLDSMLEHMGNRLDELRMLGAKPQGPMPMMMPTAEQLLSPYHVNLLVDNSELEGPPVIVEGYPTFRNLFGTIERSIEPGGMWRTDYTKIKAGSFIRANGGYLVINLLDAIMEPGVWQTLKRSLKTEKIEIQTFDPYYFSAGAGLKPEPIPMNVKVVVLGDAYLYSMLRNYDEDMSKIFKVRADYESSMERSEDNVEQVARFIRSEVDRQKIRPLDAGAVAKLIEHGVRLTGRQEKISTSFPELGDLLAEAAFYAGAKAEIITGKAVDAALDARIYRCNQIEERIQEMIDRGSIFIATDGAEVGQINGLAVYSMGDYAFGKPSRITAVTSLGREGITNIEREAKLSGPSHNKGMLILEGFLRERFAQNKPLSLSASITFEQSYGGVDGDSASSTELYAMLSSLSGVPLRQDIAVTGSVNQKGEVQPIGGANEKIEGFFLCCKRAGLTGKQGAMIPHANVKDLMLHPEVIEAVKKKKFHIWAVKTIDEGIEILTGKSAGKKKKDGSYPAGSINALVDARLNSLAEDILKFGKDEESPCEKDEDEPKKKTKKKVPGKK</sequence>
<feature type="compositionally biased region" description="Basic residues" evidence="4">
    <location>
        <begin position="822"/>
        <end position="832"/>
    </location>
</feature>
<accession>A0A1T4WEJ9</accession>
<evidence type="ECO:0000256" key="2">
    <source>
        <dbReference type="PROSITE-ProRule" id="PRU01122"/>
    </source>
</evidence>
<dbReference type="GO" id="GO:0004176">
    <property type="term" value="F:ATP-dependent peptidase activity"/>
    <property type="evidence" value="ECO:0007669"/>
    <property type="project" value="UniProtKB-UniRule"/>
</dbReference>
<dbReference type="PRINTS" id="PR00830">
    <property type="entry name" value="ENDOLAPTASE"/>
</dbReference>
<dbReference type="GO" id="GO:0030163">
    <property type="term" value="P:protein catabolic process"/>
    <property type="evidence" value="ECO:0007669"/>
    <property type="project" value="InterPro"/>
</dbReference>
<dbReference type="Pfam" id="PF13654">
    <property type="entry name" value="AAA_32"/>
    <property type="match status" value="1"/>
</dbReference>
<gene>
    <name evidence="6" type="ORF">SAMN02745702_02092</name>
</gene>
<dbReference type="GO" id="GO:0004252">
    <property type="term" value="F:serine-type endopeptidase activity"/>
    <property type="evidence" value="ECO:0007669"/>
    <property type="project" value="UniProtKB-UniRule"/>
</dbReference>
<dbReference type="Proteomes" id="UP000189733">
    <property type="component" value="Unassembled WGS sequence"/>
</dbReference>
<organism evidence="6 7">
    <name type="scientific">Desulfobaculum bizertense DSM 18034</name>
    <dbReference type="NCBI Taxonomy" id="1121442"/>
    <lineage>
        <taxon>Bacteria</taxon>
        <taxon>Pseudomonadati</taxon>
        <taxon>Thermodesulfobacteriota</taxon>
        <taxon>Desulfovibrionia</taxon>
        <taxon>Desulfovibrionales</taxon>
        <taxon>Desulfovibrionaceae</taxon>
        <taxon>Desulfobaculum</taxon>
    </lineage>
</organism>
<comment type="similarity">
    <text evidence="2">Belongs to the peptidase S16 family.</text>
</comment>
<evidence type="ECO:0000256" key="1">
    <source>
        <dbReference type="ARBA" id="ARBA00022670"/>
    </source>
</evidence>
<feature type="coiled-coil region" evidence="3">
    <location>
        <begin position="215"/>
        <end position="249"/>
    </location>
</feature>
<dbReference type="InterPro" id="IPR027065">
    <property type="entry name" value="Lon_Prtase"/>
</dbReference>
<proteinExistence type="inferred from homology"/>
<keyword evidence="1 2" id="KW-0645">Protease</keyword>
<protein>
    <recommendedName>
        <fullName evidence="2">endopeptidase La</fullName>
        <ecNumber evidence="2">3.4.21.53</ecNumber>
    </recommendedName>
</protein>
<dbReference type="Gene3D" id="3.40.50.300">
    <property type="entry name" value="P-loop containing nucleotide triphosphate hydrolases"/>
    <property type="match status" value="2"/>
</dbReference>
<dbReference type="Pfam" id="PF20437">
    <property type="entry name" value="LonC_helical"/>
    <property type="match status" value="1"/>
</dbReference>
<dbReference type="GO" id="GO:0006508">
    <property type="term" value="P:proteolysis"/>
    <property type="evidence" value="ECO:0007669"/>
    <property type="project" value="UniProtKB-KW"/>
</dbReference>
<dbReference type="SUPFAM" id="SSF54211">
    <property type="entry name" value="Ribosomal protein S5 domain 2-like"/>
    <property type="match status" value="1"/>
</dbReference>
<evidence type="ECO:0000256" key="4">
    <source>
        <dbReference type="SAM" id="MobiDB-lite"/>
    </source>
</evidence>
<dbReference type="PANTHER" id="PTHR10046">
    <property type="entry name" value="ATP DEPENDENT LON PROTEASE FAMILY MEMBER"/>
    <property type="match status" value="1"/>
</dbReference>
<dbReference type="InterPro" id="IPR014721">
    <property type="entry name" value="Ribsml_uS5_D2-typ_fold_subgr"/>
</dbReference>
<dbReference type="Gene3D" id="3.30.230.10">
    <property type="match status" value="1"/>
</dbReference>
<feature type="active site" evidence="2">
    <location>
        <position position="709"/>
    </location>
</feature>
<keyword evidence="3" id="KW-0175">Coiled coil</keyword>
<evidence type="ECO:0000313" key="6">
    <source>
        <dbReference type="EMBL" id="SKA75081.1"/>
    </source>
</evidence>
<dbReference type="InterPro" id="IPR041699">
    <property type="entry name" value="AAA_32"/>
</dbReference>
<dbReference type="Gene3D" id="1.10.8.60">
    <property type="match status" value="1"/>
</dbReference>
<keyword evidence="7" id="KW-1185">Reference proteome</keyword>
<comment type="catalytic activity">
    <reaction evidence="2">
        <text>Hydrolysis of proteins in presence of ATP.</text>
        <dbReference type="EC" id="3.4.21.53"/>
    </reaction>
</comment>
<feature type="domain" description="Lon proteolytic" evidence="5">
    <location>
        <begin position="576"/>
        <end position="771"/>
    </location>
</feature>
<dbReference type="GO" id="GO:0005524">
    <property type="term" value="F:ATP binding"/>
    <property type="evidence" value="ECO:0007669"/>
    <property type="project" value="InterPro"/>
</dbReference>
<dbReference type="InterPro" id="IPR027417">
    <property type="entry name" value="P-loop_NTPase"/>
</dbReference>
<evidence type="ECO:0000256" key="3">
    <source>
        <dbReference type="SAM" id="Coils"/>
    </source>
</evidence>
<dbReference type="STRING" id="1121442.SAMN02745702_02092"/>
<dbReference type="EC" id="3.4.21.53" evidence="2"/>
<dbReference type="InterPro" id="IPR046844">
    <property type="entry name" value="Lon-like_helical"/>
</dbReference>
<dbReference type="PROSITE" id="PS51786">
    <property type="entry name" value="LON_PROTEOLYTIC"/>
    <property type="match status" value="1"/>
</dbReference>
<evidence type="ECO:0000259" key="5">
    <source>
        <dbReference type="PROSITE" id="PS51786"/>
    </source>
</evidence>
<dbReference type="Pfam" id="PF05362">
    <property type="entry name" value="Lon_C"/>
    <property type="match status" value="1"/>
</dbReference>
<dbReference type="AlphaFoldDB" id="A0A1T4WEJ9"/>
<name>A0A1T4WEJ9_9BACT</name>
<dbReference type="RefSeq" id="WP_078685373.1">
    <property type="nucleotide sequence ID" value="NZ_FUYA01000006.1"/>
</dbReference>
<dbReference type="InterPro" id="IPR020568">
    <property type="entry name" value="Ribosomal_Su5_D2-typ_SF"/>
</dbReference>
<evidence type="ECO:0000313" key="7">
    <source>
        <dbReference type="Proteomes" id="UP000189733"/>
    </source>
</evidence>
<keyword evidence="2" id="KW-0378">Hydrolase</keyword>
<dbReference type="OrthoDB" id="9758568at2"/>
<dbReference type="Pfam" id="PF20436">
    <property type="entry name" value="LonB_AAA-LID"/>
    <property type="match status" value="1"/>
</dbReference>
<feature type="compositionally biased region" description="Basic and acidic residues" evidence="4">
    <location>
        <begin position="808"/>
        <end position="821"/>
    </location>
</feature>
<keyword evidence="2" id="KW-0720">Serine protease</keyword>
<dbReference type="InterPro" id="IPR046843">
    <property type="entry name" value="LonB_AAA-LID"/>
</dbReference>